<dbReference type="FunFam" id="3.30.420.40:FF:000148">
    <property type="entry name" value="Actin, alpha skeletal muscle"/>
    <property type="match status" value="1"/>
</dbReference>
<name>A0A921YWK4_MANSE</name>
<dbReference type="GO" id="GO:0005524">
    <property type="term" value="F:ATP binding"/>
    <property type="evidence" value="ECO:0007669"/>
    <property type="project" value="UniProtKB-KW"/>
</dbReference>
<comment type="subcellular location">
    <subcellularLocation>
        <location evidence="1">Cytoplasm</location>
        <location evidence="1">Cytoskeleton</location>
    </subcellularLocation>
</comment>
<evidence type="ECO:0000256" key="6">
    <source>
        <dbReference type="RuleBase" id="RU000487"/>
    </source>
</evidence>
<organism evidence="7 8">
    <name type="scientific">Manduca sexta</name>
    <name type="common">Tobacco hawkmoth</name>
    <name type="synonym">Tobacco hornworm</name>
    <dbReference type="NCBI Taxonomy" id="7130"/>
    <lineage>
        <taxon>Eukaryota</taxon>
        <taxon>Metazoa</taxon>
        <taxon>Ecdysozoa</taxon>
        <taxon>Arthropoda</taxon>
        <taxon>Hexapoda</taxon>
        <taxon>Insecta</taxon>
        <taxon>Pterygota</taxon>
        <taxon>Neoptera</taxon>
        <taxon>Endopterygota</taxon>
        <taxon>Lepidoptera</taxon>
        <taxon>Glossata</taxon>
        <taxon>Ditrysia</taxon>
        <taxon>Bombycoidea</taxon>
        <taxon>Sphingidae</taxon>
        <taxon>Sphinginae</taxon>
        <taxon>Sphingini</taxon>
        <taxon>Manduca</taxon>
    </lineage>
</organism>
<comment type="caution">
    <text evidence="7">The sequence shown here is derived from an EMBL/GenBank/DDBJ whole genome shotgun (WGS) entry which is preliminary data.</text>
</comment>
<dbReference type="PANTHER" id="PTHR11937">
    <property type="entry name" value="ACTIN"/>
    <property type="match status" value="1"/>
</dbReference>
<dbReference type="Pfam" id="PF00022">
    <property type="entry name" value="Actin"/>
    <property type="match status" value="1"/>
</dbReference>
<proteinExistence type="inferred from homology"/>
<dbReference type="InterPro" id="IPR004000">
    <property type="entry name" value="Actin"/>
</dbReference>
<keyword evidence="4" id="KW-0067">ATP-binding</keyword>
<dbReference type="Proteomes" id="UP000791440">
    <property type="component" value="Unassembled WGS sequence"/>
</dbReference>
<comment type="similarity">
    <text evidence="6">Belongs to the actin family.</text>
</comment>
<dbReference type="InterPro" id="IPR043129">
    <property type="entry name" value="ATPase_NBD"/>
</dbReference>
<evidence type="ECO:0000256" key="5">
    <source>
        <dbReference type="ARBA" id="ARBA00023212"/>
    </source>
</evidence>
<dbReference type="AlphaFoldDB" id="A0A921YWK4"/>
<gene>
    <name evidence="7" type="ORF">O3G_MSEX004685</name>
</gene>
<reference evidence="7" key="1">
    <citation type="journal article" date="2016" name="Insect Biochem. Mol. Biol.">
        <title>Multifaceted biological insights from a draft genome sequence of the tobacco hornworm moth, Manduca sexta.</title>
        <authorList>
            <person name="Kanost M.R."/>
            <person name="Arrese E.L."/>
            <person name="Cao X."/>
            <person name="Chen Y.R."/>
            <person name="Chellapilla S."/>
            <person name="Goldsmith M.R."/>
            <person name="Grosse-Wilde E."/>
            <person name="Heckel D.G."/>
            <person name="Herndon N."/>
            <person name="Jiang H."/>
            <person name="Papanicolaou A."/>
            <person name="Qu J."/>
            <person name="Soulages J.L."/>
            <person name="Vogel H."/>
            <person name="Walters J."/>
            <person name="Waterhouse R.M."/>
            <person name="Ahn S.J."/>
            <person name="Almeida F.C."/>
            <person name="An C."/>
            <person name="Aqrawi P."/>
            <person name="Bretschneider A."/>
            <person name="Bryant W.B."/>
            <person name="Bucks S."/>
            <person name="Chao H."/>
            <person name="Chevignon G."/>
            <person name="Christen J.M."/>
            <person name="Clarke D.F."/>
            <person name="Dittmer N.T."/>
            <person name="Ferguson L.C.F."/>
            <person name="Garavelou S."/>
            <person name="Gordon K.H.J."/>
            <person name="Gunaratna R.T."/>
            <person name="Han Y."/>
            <person name="Hauser F."/>
            <person name="He Y."/>
            <person name="Heidel-Fischer H."/>
            <person name="Hirsh A."/>
            <person name="Hu Y."/>
            <person name="Jiang H."/>
            <person name="Kalra D."/>
            <person name="Klinner C."/>
            <person name="Konig C."/>
            <person name="Kovar C."/>
            <person name="Kroll A.R."/>
            <person name="Kuwar S.S."/>
            <person name="Lee S.L."/>
            <person name="Lehman R."/>
            <person name="Li K."/>
            <person name="Li Z."/>
            <person name="Liang H."/>
            <person name="Lovelace S."/>
            <person name="Lu Z."/>
            <person name="Mansfield J.H."/>
            <person name="McCulloch K.J."/>
            <person name="Mathew T."/>
            <person name="Morton B."/>
            <person name="Muzny D.M."/>
            <person name="Neunemann D."/>
            <person name="Ongeri F."/>
            <person name="Pauchet Y."/>
            <person name="Pu L.L."/>
            <person name="Pyrousis I."/>
            <person name="Rao X.J."/>
            <person name="Redding A."/>
            <person name="Roesel C."/>
            <person name="Sanchez-Gracia A."/>
            <person name="Schaack S."/>
            <person name="Shukla A."/>
            <person name="Tetreau G."/>
            <person name="Wang Y."/>
            <person name="Xiong G.H."/>
            <person name="Traut W."/>
            <person name="Walsh T.K."/>
            <person name="Worley K.C."/>
            <person name="Wu D."/>
            <person name="Wu W."/>
            <person name="Wu Y.Q."/>
            <person name="Zhang X."/>
            <person name="Zou Z."/>
            <person name="Zucker H."/>
            <person name="Briscoe A.D."/>
            <person name="Burmester T."/>
            <person name="Clem R.J."/>
            <person name="Feyereisen R."/>
            <person name="Grimmelikhuijzen C.J.P."/>
            <person name="Hamodrakas S.J."/>
            <person name="Hansson B.S."/>
            <person name="Huguet E."/>
            <person name="Jermiin L.S."/>
            <person name="Lan Q."/>
            <person name="Lehman H.K."/>
            <person name="Lorenzen M."/>
            <person name="Merzendorfer H."/>
            <person name="Michalopoulos I."/>
            <person name="Morton D.B."/>
            <person name="Muthukrishnan S."/>
            <person name="Oakeshott J.G."/>
            <person name="Palmer W."/>
            <person name="Park Y."/>
            <person name="Passarelli A.L."/>
            <person name="Rozas J."/>
            <person name="Schwartz L.M."/>
            <person name="Smith W."/>
            <person name="Southgate A."/>
            <person name="Vilcinskas A."/>
            <person name="Vogt R."/>
            <person name="Wang P."/>
            <person name="Werren J."/>
            <person name="Yu X.Q."/>
            <person name="Zhou J.J."/>
            <person name="Brown S.J."/>
            <person name="Scherer S.E."/>
            <person name="Richards S."/>
            <person name="Blissard G.W."/>
        </authorList>
    </citation>
    <scope>NUCLEOTIDE SEQUENCE</scope>
</reference>
<dbReference type="EMBL" id="JH668339">
    <property type="protein sequence ID" value="KAG6446952.1"/>
    <property type="molecule type" value="Genomic_DNA"/>
</dbReference>
<keyword evidence="5" id="KW-0206">Cytoskeleton</keyword>
<evidence type="ECO:0000313" key="7">
    <source>
        <dbReference type="EMBL" id="KAG6446952.1"/>
    </source>
</evidence>
<keyword evidence="8" id="KW-1185">Reference proteome</keyword>
<accession>A0A921YWK4</accession>
<dbReference type="SUPFAM" id="SSF53067">
    <property type="entry name" value="Actin-like ATPase domain"/>
    <property type="match status" value="2"/>
</dbReference>
<protein>
    <submittedName>
        <fullName evidence="7">Uncharacterized protein</fullName>
    </submittedName>
</protein>
<keyword evidence="3" id="KW-0547">Nucleotide-binding</keyword>
<evidence type="ECO:0000256" key="1">
    <source>
        <dbReference type="ARBA" id="ARBA00004245"/>
    </source>
</evidence>
<evidence type="ECO:0000256" key="4">
    <source>
        <dbReference type="ARBA" id="ARBA00022840"/>
    </source>
</evidence>
<evidence type="ECO:0000256" key="3">
    <source>
        <dbReference type="ARBA" id="ARBA00022741"/>
    </source>
</evidence>
<sequence length="376" mass="41660">MAVSDATVVVVDTGSSTTKAGFAGESFPRAEFPSVVGRLRRPGLVDGFPLIYCGREAIEKRGLSCLKWPISAGLVQDWEELEKLWHHTFYKELHVPPEETRIMHALHPLVPGRDKERMSEILFETFAINGIYLAKSPILVLYASGRTSGLVWECGHSCSYAAPVFEGFPLKNATVCSSLTGEVLSNRFQKLLAETGYSFTTPVERDLMDQIKAEKCYIVPDYEAKISEAVSAGENKTRYDLPDGQHVLLDEELYQCPELLFQPSLGGLDCPNIVDVICSSVNKCDMDYRAMFYENVVLGGGSSMFQGLSERLHAELASRLKGIPGMKAGVDAMTSRRFAAWAGGSIMASMSSLKGFWMTKAEYEDVGPERVHYKFF</sequence>
<keyword evidence="2" id="KW-0963">Cytoplasm</keyword>
<dbReference type="Gene3D" id="3.30.420.40">
    <property type="match status" value="2"/>
</dbReference>
<reference evidence="7" key="2">
    <citation type="submission" date="2020-12" db="EMBL/GenBank/DDBJ databases">
        <authorList>
            <person name="Kanost M."/>
        </authorList>
    </citation>
    <scope>NUCLEOTIDE SEQUENCE</scope>
</reference>
<evidence type="ECO:0000256" key="2">
    <source>
        <dbReference type="ARBA" id="ARBA00022490"/>
    </source>
</evidence>
<dbReference type="GO" id="GO:0005856">
    <property type="term" value="C:cytoskeleton"/>
    <property type="evidence" value="ECO:0007669"/>
    <property type="project" value="UniProtKB-SubCell"/>
</dbReference>
<dbReference type="PRINTS" id="PR00190">
    <property type="entry name" value="ACTIN"/>
</dbReference>
<dbReference type="OrthoDB" id="7340501at2759"/>
<dbReference type="SMART" id="SM00268">
    <property type="entry name" value="ACTIN"/>
    <property type="match status" value="1"/>
</dbReference>
<evidence type="ECO:0000313" key="8">
    <source>
        <dbReference type="Proteomes" id="UP000791440"/>
    </source>
</evidence>
<dbReference type="Gene3D" id="3.90.640.10">
    <property type="entry name" value="Actin, Chain A, domain 4"/>
    <property type="match status" value="1"/>
</dbReference>